<organism evidence="2 3">
    <name type="scientific">Speluncibacter jeojiensis</name>
    <dbReference type="NCBI Taxonomy" id="2710754"/>
    <lineage>
        <taxon>Bacteria</taxon>
        <taxon>Bacillati</taxon>
        <taxon>Actinomycetota</taxon>
        <taxon>Actinomycetes</taxon>
        <taxon>Mycobacteriales</taxon>
        <taxon>Speluncibacteraceae</taxon>
        <taxon>Speluncibacter</taxon>
    </lineage>
</organism>
<dbReference type="InterPro" id="IPR026555">
    <property type="entry name" value="NSL3/Tex30"/>
</dbReference>
<comment type="caution">
    <text evidence="2">The sequence shown here is derived from an EMBL/GenBank/DDBJ whole genome shotgun (WGS) entry which is preliminary data.</text>
</comment>
<sequence length="230" mass="23593">MDDANPMGADTEPITTADVHGFVHRPAGPAIAGLALTHGAGGNCEAPLLRKVASTFCAAGVLVVRFDLPFRVRRASGPPQPSRAGEDRAGIVAAAALTRRWAPGPLLLAGHSYGGRQISMAAAEDPALADGLMLLSYPLHPPGKPDRLRTEHLPDLRTPTVFVHGTRDPFGTPEELGRALAAVPAPNRLVTIDGAGHDLRGRSVTGAAATAEAALAGAIGLFGPGPAERS</sequence>
<keyword evidence="3" id="KW-1185">Reference proteome</keyword>
<feature type="domain" description="KANL3/Tex30 alpha/beta hydrolase-like" evidence="1">
    <location>
        <begin position="34"/>
        <end position="211"/>
    </location>
</feature>
<dbReference type="Proteomes" id="UP001152755">
    <property type="component" value="Unassembled WGS sequence"/>
</dbReference>
<dbReference type="SUPFAM" id="SSF53474">
    <property type="entry name" value="alpha/beta-Hydrolases"/>
    <property type="match status" value="1"/>
</dbReference>
<dbReference type="Pfam" id="PF20408">
    <property type="entry name" value="Abhydrolase_11"/>
    <property type="match status" value="1"/>
</dbReference>
<name>A0A9X4RD04_9ACTN</name>
<gene>
    <name evidence="2" type="ORF">NVS88_07520</name>
</gene>
<evidence type="ECO:0000259" key="1">
    <source>
        <dbReference type="Pfam" id="PF20408"/>
    </source>
</evidence>
<dbReference type="Gene3D" id="3.40.50.1820">
    <property type="entry name" value="alpha/beta hydrolase"/>
    <property type="match status" value="1"/>
</dbReference>
<dbReference type="InterPro" id="IPR046879">
    <property type="entry name" value="KANL3/Tex30_Abhydrolase"/>
</dbReference>
<keyword evidence="2" id="KW-0378">Hydrolase</keyword>
<protein>
    <submittedName>
        <fullName evidence="2">Alpha/beta hydrolase</fullName>
    </submittedName>
</protein>
<evidence type="ECO:0000313" key="2">
    <source>
        <dbReference type="EMBL" id="MDG3014405.1"/>
    </source>
</evidence>
<dbReference type="RefSeq" id="WP_332519580.1">
    <property type="nucleotide sequence ID" value="NZ_JANRHA010000004.1"/>
</dbReference>
<dbReference type="PANTHER" id="PTHR13136">
    <property type="entry name" value="TESTIS DEVELOPMENT PROTEIN PRTD"/>
    <property type="match status" value="1"/>
</dbReference>
<proteinExistence type="predicted"/>
<dbReference type="AlphaFoldDB" id="A0A9X4RD04"/>
<dbReference type="InterPro" id="IPR029058">
    <property type="entry name" value="AB_hydrolase_fold"/>
</dbReference>
<reference evidence="2" key="1">
    <citation type="submission" date="2022-08" db="EMBL/GenBank/DDBJ databases">
        <title>Genome analysis of Corynebacteriales strain.</title>
        <authorList>
            <person name="Lee S.D."/>
        </authorList>
    </citation>
    <scope>NUCLEOTIDE SEQUENCE</scope>
    <source>
        <strain evidence="2">D3-21</strain>
    </source>
</reference>
<accession>A0A9X4RD04</accession>
<dbReference type="GO" id="GO:0016787">
    <property type="term" value="F:hydrolase activity"/>
    <property type="evidence" value="ECO:0007669"/>
    <property type="project" value="UniProtKB-KW"/>
</dbReference>
<dbReference type="PANTHER" id="PTHR13136:SF11">
    <property type="entry name" value="TESTIS-EXPRESSED PROTEIN 30"/>
    <property type="match status" value="1"/>
</dbReference>
<dbReference type="EMBL" id="JANRHA010000004">
    <property type="protein sequence ID" value="MDG3014405.1"/>
    <property type="molecule type" value="Genomic_DNA"/>
</dbReference>
<evidence type="ECO:0000313" key="3">
    <source>
        <dbReference type="Proteomes" id="UP001152755"/>
    </source>
</evidence>